<evidence type="ECO:0000313" key="2">
    <source>
        <dbReference type="EMBL" id="OIW23526.1"/>
    </source>
</evidence>
<gene>
    <name evidence="2" type="ORF">CONLIGDRAFT_133007</name>
</gene>
<dbReference type="InParanoid" id="A0A1J7I7R5"/>
<dbReference type="OrthoDB" id="5245123at2759"/>
<dbReference type="EMBL" id="KV875106">
    <property type="protein sequence ID" value="OIW23526.1"/>
    <property type="molecule type" value="Genomic_DNA"/>
</dbReference>
<evidence type="ECO:0000256" key="1">
    <source>
        <dbReference type="SAM" id="SignalP"/>
    </source>
</evidence>
<sequence length="235" mass="23709">MKVFLFVVAGIALVSALPEPLSLEKRVCPHDNLLRCLIGTPSLAVPFCSSSVGIFPTASTIWVTVSPTASVSATSTAYSTATSTSIVSETSTSTTIATSLSTITEVPTITITVKVKRTSTSTVSNPTPPAGCDAIPNKRAPATSLACIKNLNPGPSAVSSACSCFSGSYAPSISPVTSSTTLEPVTVTAATVTTTVPVTVGAVATVTVYSTTTTTTVITVTASPSCNPGPDSQRD</sequence>
<organism evidence="2 3">
    <name type="scientific">Coniochaeta ligniaria NRRL 30616</name>
    <dbReference type="NCBI Taxonomy" id="1408157"/>
    <lineage>
        <taxon>Eukaryota</taxon>
        <taxon>Fungi</taxon>
        <taxon>Dikarya</taxon>
        <taxon>Ascomycota</taxon>
        <taxon>Pezizomycotina</taxon>
        <taxon>Sordariomycetes</taxon>
        <taxon>Sordariomycetidae</taxon>
        <taxon>Coniochaetales</taxon>
        <taxon>Coniochaetaceae</taxon>
        <taxon>Coniochaeta</taxon>
    </lineage>
</organism>
<accession>A0A1J7I7R5</accession>
<dbReference type="AlphaFoldDB" id="A0A1J7I7R5"/>
<feature type="chain" id="PRO_5012882301" description="Extracellular membrane protein CFEM domain-containing protein" evidence="1">
    <location>
        <begin position="17"/>
        <end position="235"/>
    </location>
</feature>
<protein>
    <recommendedName>
        <fullName evidence="4">Extracellular membrane protein CFEM domain-containing protein</fullName>
    </recommendedName>
</protein>
<dbReference type="Proteomes" id="UP000182658">
    <property type="component" value="Unassembled WGS sequence"/>
</dbReference>
<reference evidence="2 3" key="1">
    <citation type="submission" date="2016-10" db="EMBL/GenBank/DDBJ databases">
        <title>Draft genome sequence of Coniochaeta ligniaria NRRL30616, a lignocellulolytic fungus for bioabatement of inhibitors in plant biomass hydrolysates.</title>
        <authorList>
            <consortium name="DOE Joint Genome Institute"/>
            <person name="Jimenez D.J."/>
            <person name="Hector R.E."/>
            <person name="Riley R."/>
            <person name="Sun H."/>
            <person name="Grigoriev I.V."/>
            <person name="Van Elsas J.D."/>
            <person name="Nichols N.N."/>
        </authorList>
    </citation>
    <scope>NUCLEOTIDE SEQUENCE [LARGE SCALE GENOMIC DNA]</scope>
    <source>
        <strain evidence="2 3">NRRL 30616</strain>
    </source>
</reference>
<name>A0A1J7I7R5_9PEZI</name>
<keyword evidence="3" id="KW-1185">Reference proteome</keyword>
<evidence type="ECO:0008006" key="4">
    <source>
        <dbReference type="Google" id="ProtNLM"/>
    </source>
</evidence>
<keyword evidence="1" id="KW-0732">Signal</keyword>
<evidence type="ECO:0000313" key="3">
    <source>
        <dbReference type="Proteomes" id="UP000182658"/>
    </source>
</evidence>
<feature type="signal peptide" evidence="1">
    <location>
        <begin position="1"/>
        <end position="16"/>
    </location>
</feature>
<proteinExistence type="predicted"/>